<dbReference type="EMBL" id="PFTH01000017">
    <property type="protein sequence ID" value="PJB89616.1"/>
    <property type="molecule type" value="Genomic_DNA"/>
</dbReference>
<sequence>ALREIAAKRPDLVEKIAEEVETCEIVPPEYKGPTIQMLNESIGRQTPDEATSNLMSHAETRISQLIGFGAKNVFTGLTSGIVKSMVGGLYRAMDNPPPAANIASLPR</sequence>
<evidence type="ECO:0000313" key="1">
    <source>
        <dbReference type="EMBL" id="PJB89616.1"/>
    </source>
</evidence>
<reference evidence="2" key="1">
    <citation type="submission" date="2017-09" db="EMBL/GenBank/DDBJ databases">
        <title>Depth-based differentiation of microbial function through sediment-hosted aquifers and enrichment of novel symbionts in the deep terrestrial subsurface.</title>
        <authorList>
            <person name="Probst A.J."/>
            <person name="Ladd B."/>
            <person name="Jarett J.K."/>
            <person name="Geller-Mcgrath D.E."/>
            <person name="Sieber C.M.K."/>
            <person name="Emerson J.B."/>
            <person name="Anantharaman K."/>
            <person name="Thomas B.C."/>
            <person name="Malmstrom R."/>
            <person name="Stieglmeier M."/>
            <person name="Klingl A."/>
            <person name="Woyke T."/>
            <person name="Ryan C.M."/>
            <person name="Banfield J.F."/>
        </authorList>
    </citation>
    <scope>NUCLEOTIDE SEQUENCE [LARGE SCALE GENOMIC DNA]</scope>
</reference>
<comment type="caution">
    <text evidence="1">The sequence shown here is derived from an EMBL/GenBank/DDBJ whole genome shotgun (WGS) entry which is preliminary data.</text>
</comment>
<dbReference type="AlphaFoldDB" id="A0A2M8DE51"/>
<gene>
    <name evidence="1" type="ORF">CO083_00440</name>
</gene>
<protein>
    <submittedName>
        <fullName evidence="1">Uncharacterized protein</fullName>
    </submittedName>
</protein>
<proteinExistence type="predicted"/>
<dbReference type="Proteomes" id="UP000229706">
    <property type="component" value="Unassembled WGS sequence"/>
</dbReference>
<evidence type="ECO:0000313" key="2">
    <source>
        <dbReference type="Proteomes" id="UP000229706"/>
    </source>
</evidence>
<name>A0A2M8DE51_9BACT</name>
<organism evidence="1 2">
    <name type="scientific">Candidatus Roizmanbacteria bacterium CG_4_9_14_0_8_um_filter_34_12</name>
    <dbReference type="NCBI Taxonomy" id="1974840"/>
    <lineage>
        <taxon>Bacteria</taxon>
        <taxon>Candidatus Roizmaniibacteriota</taxon>
    </lineage>
</organism>
<feature type="non-terminal residue" evidence="1">
    <location>
        <position position="1"/>
    </location>
</feature>
<accession>A0A2M8DE51</accession>